<evidence type="ECO:0000313" key="2">
    <source>
        <dbReference type="Proteomes" id="UP000186609"/>
    </source>
</evidence>
<dbReference type="Proteomes" id="UP000186609">
    <property type="component" value="Chromosome"/>
</dbReference>
<organism evidence="1 2">
    <name type="scientific">Rhodoferax koreensis</name>
    <dbReference type="NCBI Taxonomy" id="1842727"/>
    <lineage>
        <taxon>Bacteria</taxon>
        <taxon>Pseudomonadati</taxon>
        <taxon>Pseudomonadota</taxon>
        <taxon>Betaproteobacteria</taxon>
        <taxon>Burkholderiales</taxon>
        <taxon>Comamonadaceae</taxon>
        <taxon>Rhodoferax</taxon>
    </lineage>
</organism>
<protein>
    <submittedName>
        <fullName evidence="1">Uncharacterized protein</fullName>
    </submittedName>
</protein>
<sequence>MKTVWLNTLAWIAAILAAMTLAVATPTESSVMGRLPSLMVTRFDQQAMPLQAGLSADRTLALIGFDRSHRADIESWIKGLCLTRSDAIPWVRMPVLNDPGDAAGRQAIEERLRTRYANDPTRASVMPVITDRAAFSRAAGLSSTDKAYAVVINRHGEVLARVEGEYNPEKAQTLRATLEDVNPLYGF</sequence>
<gene>
    <name evidence="1" type="ORF">RD110_00715</name>
</gene>
<dbReference type="KEGG" id="rhy:RD110_00715"/>
<reference evidence="1 2" key="1">
    <citation type="submission" date="2017-01" db="EMBL/GenBank/DDBJ databases">
        <authorList>
            <person name="Mah S.A."/>
            <person name="Swanson W.J."/>
            <person name="Moy G.W."/>
            <person name="Vacquier V.D."/>
        </authorList>
    </citation>
    <scope>NUCLEOTIDE SEQUENCE [LARGE SCALE GENOMIC DNA]</scope>
    <source>
        <strain evidence="1 2">DCY110</strain>
    </source>
</reference>
<keyword evidence="2" id="KW-1185">Reference proteome</keyword>
<accession>A0A1P8JQ84</accession>
<proteinExistence type="predicted"/>
<dbReference type="OrthoDB" id="161480at2"/>
<dbReference type="RefSeq" id="WP_076195756.1">
    <property type="nucleotide sequence ID" value="NZ_CP019236.1"/>
</dbReference>
<dbReference type="AlphaFoldDB" id="A0A1P8JQ84"/>
<dbReference type="EMBL" id="CP019236">
    <property type="protein sequence ID" value="APW35913.1"/>
    <property type="molecule type" value="Genomic_DNA"/>
</dbReference>
<evidence type="ECO:0000313" key="1">
    <source>
        <dbReference type="EMBL" id="APW35913.1"/>
    </source>
</evidence>
<name>A0A1P8JQ84_9BURK</name>